<accession>A0A177VGP3</accession>
<keyword evidence="3" id="KW-0408">Iron</keyword>
<proteinExistence type="inferred from homology"/>
<comment type="caution">
    <text evidence="6">The sequence shown here is derived from an EMBL/GenBank/DDBJ whole genome shotgun (WGS) entry which is preliminary data.</text>
</comment>
<evidence type="ECO:0000313" key="8">
    <source>
        <dbReference type="Proteomes" id="UP000836402"/>
    </source>
</evidence>
<dbReference type="PRINTS" id="PR00385">
    <property type="entry name" value="P450"/>
</dbReference>
<dbReference type="InterPro" id="IPR050121">
    <property type="entry name" value="Cytochrome_P450_monoxygenase"/>
</dbReference>
<feature type="transmembrane region" description="Helical" evidence="4">
    <location>
        <begin position="32"/>
        <end position="57"/>
    </location>
</feature>
<dbReference type="PANTHER" id="PTHR24305">
    <property type="entry name" value="CYTOCHROME P450"/>
    <property type="match status" value="1"/>
</dbReference>
<dbReference type="InterPro" id="IPR001128">
    <property type="entry name" value="Cyt_P450"/>
</dbReference>
<protein>
    <recommendedName>
        <fullName evidence="9">Cytochrome P450</fullName>
    </recommendedName>
</protein>
<dbReference type="GO" id="GO:0016705">
    <property type="term" value="F:oxidoreductase activity, acting on paired donors, with incorporation or reduction of molecular oxygen"/>
    <property type="evidence" value="ECO:0007669"/>
    <property type="project" value="InterPro"/>
</dbReference>
<evidence type="ECO:0000313" key="7">
    <source>
        <dbReference type="Proteomes" id="UP000077671"/>
    </source>
</evidence>
<evidence type="ECO:0000256" key="1">
    <source>
        <dbReference type="ARBA" id="ARBA00010617"/>
    </source>
</evidence>
<keyword evidence="2" id="KW-0560">Oxidoreductase</keyword>
<dbReference type="AlphaFoldDB" id="A0A177VGP3"/>
<comment type="similarity">
    <text evidence="1">Belongs to the cytochrome P450 family.</text>
</comment>
<name>A0A177VGP3_9BASI</name>
<dbReference type="EMBL" id="CAJHJG010002608">
    <property type="protein sequence ID" value="CAD6921438.1"/>
    <property type="molecule type" value="Genomic_DNA"/>
</dbReference>
<dbReference type="Gene3D" id="1.10.630.10">
    <property type="entry name" value="Cytochrome P450"/>
    <property type="match status" value="1"/>
</dbReference>
<feature type="transmembrane region" description="Helical" evidence="4">
    <location>
        <begin position="257"/>
        <end position="279"/>
    </location>
</feature>
<dbReference type="Proteomes" id="UP000836402">
    <property type="component" value="Unassembled WGS sequence"/>
</dbReference>
<dbReference type="PRINTS" id="PR00463">
    <property type="entry name" value="EP450I"/>
</dbReference>
<evidence type="ECO:0000256" key="2">
    <source>
        <dbReference type="ARBA" id="ARBA00023002"/>
    </source>
</evidence>
<keyword evidence="3" id="KW-0479">Metal-binding</keyword>
<dbReference type="Pfam" id="PF00067">
    <property type="entry name" value="p450"/>
    <property type="match status" value="2"/>
</dbReference>
<evidence type="ECO:0000256" key="4">
    <source>
        <dbReference type="SAM" id="Phobius"/>
    </source>
</evidence>
<dbReference type="InterPro" id="IPR036396">
    <property type="entry name" value="Cyt_P450_sf"/>
</dbReference>
<feature type="binding site" description="axial binding residue" evidence="3">
    <location>
        <position position="525"/>
    </location>
    <ligand>
        <name>heme</name>
        <dbReference type="ChEBI" id="CHEBI:30413"/>
    </ligand>
    <ligandPart>
        <name>Fe</name>
        <dbReference type="ChEBI" id="CHEBI:18248"/>
    </ligandPart>
</feature>
<dbReference type="PANTHER" id="PTHR24305:SF166">
    <property type="entry name" value="CYTOCHROME P450 12A4, MITOCHONDRIAL-RELATED"/>
    <property type="match status" value="1"/>
</dbReference>
<reference evidence="6" key="1">
    <citation type="submission" date="2016-04" db="EMBL/GenBank/DDBJ databases">
        <authorList>
            <person name="Nguyen H.D."/>
            <person name="Kesanakurti P."/>
            <person name="Cullis J."/>
            <person name="Levesque C.A."/>
            <person name="Hambleton S."/>
        </authorList>
    </citation>
    <scope>NUCLEOTIDE SEQUENCE</scope>
    <source>
        <strain evidence="6">DAOMC 238032</strain>
    </source>
</reference>
<reference evidence="5" key="3">
    <citation type="submission" date="2020-10" db="EMBL/GenBank/DDBJ databases">
        <authorList>
            <person name="Sedaghatjoo S."/>
        </authorList>
    </citation>
    <scope>NUCLEOTIDE SEQUENCE</scope>
    <source>
        <strain evidence="5">AZH3</strain>
    </source>
</reference>
<dbReference type="InterPro" id="IPR002401">
    <property type="entry name" value="Cyt_P450_E_grp-I"/>
</dbReference>
<comment type="cofactor">
    <cofactor evidence="3">
        <name>heme</name>
        <dbReference type="ChEBI" id="CHEBI:30413"/>
    </cofactor>
</comment>
<evidence type="ECO:0000256" key="3">
    <source>
        <dbReference type="PIRSR" id="PIRSR602401-1"/>
    </source>
</evidence>
<keyword evidence="4" id="KW-0812">Transmembrane</keyword>
<dbReference type="GO" id="GO:0005506">
    <property type="term" value="F:iron ion binding"/>
    <property type="evidence" value="ECO:0007669"/>
    <property type="project" value="InterPro"/>
</dbReference>
<evidence type="ECO:0000313" key="5">
    <source>
        <dbReference type="EMBL" id="CAD6921438.1"/>
    </source>
</evidence>
<evidence type="ECO:0000313" key="6">
    <source>
        <dbReference type="EMBL" id="KAE8263583.1"/>
    </source>
</evidence>
<keyword evidence="4" id="KW-0472">Membrane</keyword>
<dbReference type="Proteomes" id="UP000077671">
    <property type="component" value="Unassembled WGS sequence"/>
</dbReference>
<dbReference type="SUPFAM" id="SSF48264">
    <property type="entry name" value="Cytochrome P450"/>
    <property type="match status" value="1"/>
</dbReference>
<gene>
    <name evidence="6" type="ORF">A4X03_0g1573</name>
    <name evidence="5" type="ORF">JKIAZH3_G3569</name>
</gene>
<keyword evidence="8" id="KW-1185">Reference proteome</keyword>
<organism evidence="6 7">
    <name type="scientific">Tilletia caries</name>
    <name type="common">wheat bunt fungus</name>
    <dbReference type="NCBI Taxonomy" id="13290"/>
    <lineage>
        <taxon>Eukaryota</taxon>
        <taxon>Fungi</taxon>
        <taxon>Dikarya</taxon>
        <taxon>Basidiomycota</taxon>
        <taxon>Ustilaginomycotina</taxon>
        <taxon>Exobasidiomycetes</taxon>
        <taxon>Tilletiales</taxon>
        <taxon>Tilletiaceae</taxon>
        <taxon>Tilletia</taxon>
    </lineage>
</organism>
<evidence type="ECO:0008006" key="9">
    <source>
        <dbReference type="Google" id="ProtNLM"/>
    </source>
</evidence>
<dbReference type="GO" id="GO:0020037">
    <property type="term" value="F:heme binding"/>
    <property type="evidence" value="ECO:0007669"/>
    <property type="project" value="InterPro"/>
</dbReference>
<keyword evidence="3" id="KW-0349">Heme</keyword>
<keyword evidence="4" id="KW-1133">Transmembrane helix</keyword>
<reference evidence="6" key="2">
    <citation type="journal article" date="2019" name="IMA Fungus">
        <title>Genome sequencing and comparison of five Tilletia species to identify candidate genes for the detection of regulated species infecting wheat.</title>
        <authorList>
            <person name="Nguyen H.D.T."/>
            <person name="Sultana T."/>
            <person name="Kesanakurti P."/>
            <person name="Hambleton S."/>
        </authorList>
    </citation>
    <scope>NUCLEOTIDE SEQUENCE</scope>
    <source>
        <strain evidence="6">DAOMC 238032</strain>
    </source>
</reference>
<sequence>MSRAADSLSSASASALATHARALLSDPSSLRAYAVPAAQLAGTLAALFIGWFMYQVLFRARYFSRLRHLPGPEYGHWLLGQTRQVVQREPGMAFLEWKGTYGEKGVIRVVTAFGRERIVFYTRSAVKQILVDRPYDYPKPSYLRLILGQVAGEGLLTFEGSEHSSLRKFLSRAFAPRYLQEQYESSYHGPISNLIKTWQKQISETPKPSEGLEIEVFAWVSRCLLDIIGLAAFGYEINSIADDKNDLGSAYHAVTKLQNGVNLVGLIGIMVTPGGAQLLQWAGQRAWTGKAILAVHGLAASLGLGSLFIAVKNLGILLQSTYTIESVAAKLMDQKMDEARKLGPGAMDSGKMDILSLLVKASLTDQSSYKMSRKDVKNTILTVLAAGHETTASGVTWTLWMLAKHPEVQEKLRKEVKALTSAYEHPPFADLKELKYLGAVISESLRVFPPTPATSRQAAVDSVIDGVFIPKGTVILIPSRAMNLDPVGDWGADAGDFKPERWLDLPPTYDATFSLMTFIAGAHKCIAYQMAQNEMRLITAMLVANFHFELISPDQTVVAESAITMKPYAGLPLRVRRVDAA</sequence>
<dbReference type="EMBL" id="LWDD02000130">
    <property type="protein sequence ID" value="KAE8263583.1"/>
    <property type="molecule type" value="Genomic_DNA"/>
</dbReference>
<feature type="transmembrane region" description="Helical" evidence="4">
    <location>
        <begin position="291"/>
        <end position="311"/>
    </location>
</feature>
<dbReference type="GO" id="GO:0004497">
    <property type="term" value="F:monooxygenase activity"/>
    <property type="evidence" value="ECO:0007669"/>
    <property type="project" value="InterPro"/>
</dbReference>